<feature type="region of interest" description="Disordered" evidence="1">
    <location>
        <begin position="312"/>
        <end position="336"/>
    </location>
</feature>
<keyword evidence="3" id="KW-1185">Reference proteome</keyword>
<dbReference type="PANTHER" id="PTHR13844">
    <property type="entry name" value="SWI/SNF-RELATED MATRIX-ASSOCIATED ACTIN-DEPENDENT REGULATOR OF CHROMATIN SUBFAMILY D"/>
    <property type="match status" value="1"/>
</dbReference>
<reference evidence="2 3" key="1">
    <citation type="submission" date="2019-07" db="EMBL/GenBank/DDBJ databases">
        <authorList>
            <person name="Friedrich A."/>
            <person name="Schacherer J."/>
        </authorList>
    </citation>
    <scope>NUCLEOTIDE SEQUENCE [LARGE SCALE GENOMIC DNA]</scope>
</reference>
<dbReference type="InterPro" id="IPR036885">
    <property type="entry name" value="SWIB_MDM2_dom_sf"/>
</dbReference>
<evidence type="ECO:0000313" key="2">
    <source>
        <dbReference type="EMBL" id="VUG18928.1"/>
    </source>
</evidence>
<dbReference type="AlphaFoldDB" id="A0A7D9H2A9"/>
<accession>A0A7D9H2A9</accession>
<sequence length="527" mass="59922">MTSRYKPKRVAEHIARGGAGRNVTSQNQAISRAQNRVVASVHLKPTDITLSRSLEKKFPEKIKLFDKLKSKERKLDLMINKKLLDIQDYQQSIAGGFTQEDTKDTDILRIFIYNTSKNQPWQIVQQKEQTKSLAEGESVEKSTKDPSWTLRIEGRLLNEKEPASSLKRKKFSTFLSSISVELRAKDGNDKDLSIKAVPSGGNKGTDARIIEWHDDPAIPEVERVKKQFDGLDICRGGVSIPQSEVPDGDSIDPSEREIVANIVIQPKMYPIRLQVMNEQLVELLGSSEITQTECVHRLFNYAKVNNLFEVENSQKTQPSQQQQRAPNGDDADTSSQNKVVTIKADDLLYSIFGQNRLTLSRMMELLSTKLLKPIKPIRLQYSINTLRNTTLGDVVIDLKVNTKLTDPKIKPGASILSSINKLLSEHVMNKKTLEEMARLNEGLRLNIQALNYSKMKYDFYKKLSEDPVRFLKKILKRNEEYLKILSSDSVSFGANGMIDEEIVRRSDFYTDEFLKQHINILLNGGRI</sequence>
<dbReference type="SUPFAM" id="SSF47592">
    <property type="entry name" value="SWIB/MDM2 domain"/>
    <property type="match status" value="1"/>
</dbReference>
<gene>
    <name evidence="2" type="ORF">DEBR0S4_06018G</name>
</gene>
<feature type="compositionally biased region" description="Low complexity" evidence="1">
    <location>
        <begin position="314"/>
        <end position="323"/>
    </location>
</feature>
<protein>
    <submittedName>
        <fullName evidence="2">DEBR0S4_06018g1_1</fullName>
    </submittedName>
</protein>
<name>A0A7D9H2A9_DEKBR</name>
<evidence type="ECO:0000256" key="1">
    <source>
        <dbReference type="SAM" id="MobiDB-lite"/>
    </source>
</evidence>
<organism evidence="2 3">
    <name type="scientific">Dekkera bruxellensis</name>
    <name type="common">Brettanomyces custersii</name>
    <dbReference type="NCBI Taxonomy" id="5007"/>
    <lineage>
        <taxon>Eukaryota</taxon>
        <taxon>Fungi</taxon>
        <taxon>Dikarya</taxon>
        <taxon>Ascomycota</taxon>
        <taxon>Saccharomycotina</taxon>
        <taxon>Pichiomycetes</taxon>
        <taxon>Pichiales</taxon>
        <taxon>Pichiaceae</taxon>
        <taxon>Brettanomyces</taxon>
    </lineage>
</organism>
<dbReference type="Gene3D" id="1.10.245.10">
    <property type="entry name" value="SWIB/MDM2 domain"/>
    <property type="match status" value="1"/>
</dbReference>
<evidence type="ECO:0000313" key="3">
    <source>
        <dbReference type="Proteomes" id="UP000478008"/>
    </source>
</evidence>
<dbReference type="EMBL" id="CABFWN010000004">
    <property type="protein sequence ID" value="VUG18928.1"/>
    <property type="molecule type" value="Genomic_DNA"/>
</dbReference>
<proteinExistence type="predicted"/>
<dbReference type="Proteomes" id="UP000478008">
    <property type="component" value="Unassembled WGS sequence"/>
</dbReference>